<evidence type="ECO:0000259" key="6">
    <source>
        <dbReference type="PROSITE" id="PS51762"/>
    </source>
</evidence>
<dbReference type="InterPro" id="IPR050546">
    <property type="entry name" value="Glycosyl_Hydrlase_16"/>
</dbReference>
<evidence type="ECO:0000256" key="5">
    <source>
        <dbReference type="SAM" id="SignalP"/>
    </source>
</evidence>
<keyword evidence="3" id="KW-0326">Glycosidase</keyword>
<feature type="signal peptide" evidence="5">
    <location>
        <begin position="1"/>
        <end position="22"/>
    </location>
</feature>
<organism evidence="7 8">
    <name type="scientific">Rickenella mellea</name>
    <dbReference type="NCBI Taxonomy" id="50990"/>
    <lineage>
        <taxon>Eukaryota</taxon>
        <taxon>Fungi</taxon>
        <taxon>Dikarya</taxon>
        <taxon>Basidiomycota</taxon>
        <taxon>Agaricomycotina</taxon>
        <taxon>Agaricomycetes</taxon>
        <taxon>Hymenochaetales</taxon>
        <taxon>Rickenellaceae</taxon>
        <taxon>Rickenella</taxon>
    </lineage>
</organism>
<dbReference type="OrthoDB" id="192832at2759"/>
<protein>
    <submittedName>
        <fullName evidence="7">Glycoside hydrolase family 16 protein</fullName>
    </submittedName>
</protein>
<dbReference type="PANTHER" id="PTHR10963">
    <property type="entry name" value="GLYCOSYL HYDROLASE-RELATED"/>
    <property type="match status" value="1"/>
</dbReference>
<dbReference type="GO" id="GO:0009251">
    <property type="term" value="P:glucan catabolic process"/>
    <property type="evidence" value="ECO:0007669"/>
    <property type="project" value="TreeGrafter"/>
</dbReference>
<keyword evidence="2 7" id="KW-0378">Hydrolase</keyword>
<comment type="similarity">
    <text evidence="1">Belongs to the glycosyl hydrolase 16 family.</text>
</comment>
<evidence type="ECO:0000256" key="4">
    <source>
        <dbReference type="SAM" id="MobiDB-lite"/>
    </source>
</evidence>
<dbReference type="Gene3D" id="2.60.120.200">
    <property type="match status" value="1"/>
</dbReference>
<dbReference type="VEuPathDB" id="FungiDB:BD410DRAFT_781478"/>
<keyword evidence="8" id="KW-1185">Reference proteome</keyword>
<feature type="domain" description="GH16" evidence="6">
    <location>
        <begin position="119"/>
        <end position="393"/>
    </location>
</feature>
<feature type="chain" id="PRO_5021435380" evidence="5">
    <location>
        <begin position="23"/>
        <end position="440"/>
    </location>
</feature>
<evidence type="ECO:0000256" key="2">
    <source>
        <dbReference type="ARBA" id="ARBA00022801"/>
    </source>
</evidence>
<dbReference type="InterPro" id="IPR000757">
    <property type="entry name" value="Beta-glucanase-like"/>
</dbReference>
<dbReference type="GO" id="GO:0004553">
    <property type="term" value="F:hydrolase activity, hydrolyzing O-glycosyl compounds"/>
    <property type="evidence" value="ECO:0007669"/>
    <property type="project" value="InterPro"/>
</dbReference>
<name>A0A4Y7QNB3_9AGAM</name>
<gene>
    <name evidence="7" type="ORF">BD410DRAFT_781478</name>
</gene>
<dbReference type="Proteomes" id="UP000294933">
    <property type="component" value="Unassembled WGS sequence"/>
</dbReference>
<feature type="region of interest" description="Disordered" evidence="4">
    <location>
        <begin position="84"/>
        <end position="125"/>
    </location>
</feature>
<dbReference type="STRING" id="50990.A0A4Y7QNB3"/>
<keyword evidence="5" id="KW-0732">Signal</keyword>
<evidence type="ECO:0000256" key="1">
    <source>
        <dbReference type="ARBA" id="ARBA00006865"/>
    </source>
</evidence>
<reference evidence="7 8" key="1">
    <citation type="submission" date="2018-06" db="EMBL/GenBank/DDBJ databases">
        <title>A transcriptomic atlas of mushroom development highlights an independent origin of complex multicellularity.</title>
        <authorList>
            <consortium name="DOE Joint Genome Institute"/>
            <person name="Krizsan K."/>
            <person name="Almasi E."/>
            <person name="Merenyi Z."/>
            <person name="Sahu N."/>
            <person name="Viragh M."/>
            <person name="Koszo T."/>
            <person name="Mondo S."/>
            <person name="Kiss B."/>
            <person name="Balint B."/>
            <person name="Kues U."/>
            <person name="Barry K."/>
            <person name="Hegedus J.C."/>
            <person name="Henrissat B."/>
            <person name="Johnson J."/>
            <person name="Lipzen A."/>
            <person name="Ohm R."/>
            <person name="Nagy I."/>
            <person name="Pangilinan J."/>
            <person name="Yan J."/>
            <person name="Xiong Y."/>
            <person name="Grigoriev I.V."/>
            <person name="Hibbett D.S."/>
            <person name="Nagy L.G."/>
        </authorList>
    </citation>
    <scope>NUCLEOTIDE SEQUENCE [LARGE SCALE GENOMIC DNA]</scope>
    <source>
        <strain evidence="7 8">SZMC22713</strain>
    </source>
</reference>
<dbReference type="FunFam" id="2.60.120.200:FF:000114">
    <property type="entry name" value="Probable endo-1,3(4)-beta-glucanase NFIA_089530"/>
    <property type="match status" value="1"/>
</dbReference>
<proteinExistence type="inferred from homology"/>
<dbReference type="Pfam" id="PF26113">
    <property type="entry name" value="GH16_XgeA"/>
    <property type="match status" value="1"/>
</dbReference>
<feature type="compositionally biased region" description="Low complexity" evidence="4">
    <location>
        <begin position="84"/>
        <end position="120"/>
    </location>
</feature>
<evidence type="ECO:0000313" key="7">
    <source>
        <dbReference type="EMBL" id="TDL28915.1"/>
    </source>
</evidence>
<evidence type="ECO:0000313" key="8">
    <source>
        <dbReference type="Proteomes" id="UP000294933"/>
    </source>
</evidence>
<dbReference type="CDD" id="cd02181">
    <property type="entry name" value="GH16_fungal_Lam16A_glucanase"/>
    <property type="match status" value="1"/>
</dbReference>
<evidence type="ECO:0000256" key="3">
    <source>
        <dbReference type="ARBA" id="ARBA00023295"/>
    </source>
</evidence>
<accession>A0A4Y7QNB3</accession>
<dbReference type="SUPFAM" id="SSF49899">
    <property type="entry name" value="Concanavalin A-like lectins/glucanases"/>
    <property type="match status" value="1"/>
</dbReference>
<dbReference type="PANTHER" id="PTHR10963:SF24">
    <property type="entry name" value="GLYCOSIDASE C21B10.07-RELATED"/>
    <property type="match status" value="1"/>
</dbReference>
<dbReference type="AlphaFoldDB" id="A0A4Y7QNB3"/>
<dbReference type="EMBL" id="ML170157">
    <property type="protein sequence ID" value="TDL28915.1"/>
    <property type="molecule type" value="Genomic_DNA"/>
</dbReference>
<dbReference type="PROSITE" id="PS51762">
    <property type="entry name" value="GH16_2"/>
    <property type="match status" value="1"/>
</dbReference>
<dbReference type="InterPro" id="IPR013320">
    <property type="entry name" value="ConA-like_dom_sf"/>
</dbReference>
<sequence>MVLLHVPTLVFLLAQLMSLAEAGFAPHHSLSRATERLHKFAIRHSAGLARDLRVVFYGRDVADQIPLGSHKVYCKLPDPFNNGNVNGGNSTSPATATSSSAGHSTPTSASGTHGSTTAAAQPTTSVPVSQFKLQDSWSGSDFYSGWSFWDTADPTHGNVQFVDQQTAQSNQLVGVNSAGNFLMRVETTPQVSGNRKSIRITTDNTYTGGIFILDAVHMPTGCGTWPAFWSNGPNWPAGGEIDIVEGVNDYTNNQATIHTNPGCTIPSNTGQGNLAVTADIVGGLNCAAAETGNAGCGMRSTSSSTYGAGFNSNGGGVYAMAWDDSGIRVFFFPRNSIPDDITAGQPNPSSWGTPMAIWPSSQCNPSEFFYNHSIIFDTTLCGDWAGGVWASTGAPGQDQSCAARTGVATCQEYVQNNGAAFQQAYWEVVSVKVYQKSRQS</sequence>